<dbReference type="GO" id="GO:0005524">
    <property type="term" value="F:ATP binding"/>
    <property type="evidence" value="ECO:0007669"/>
    <property type="project" value="UniProtKB-KW"/>
</dbReference>
<dbReference type="GO" id="GO:0070681">
    <property type="term" value="P:glutaminyl-tRNAGln biosynthesis via transamidation"/>
    <property type="evidence" value="ECO:0007669"/>
    <property type="project" value="UniProtKB-UniRule"/>
</dbReference>
<comment type="subcellular location">
    <subcellularLocation>
        <location evidence="7">Mitochondrion</location>
    </subcellularLocation>
</comment>
<evidence type="ECO:0000256" key="5">
    <source>
        <dbReference type="ARBA" id="ARBA00022917"/>
    </source>
</evidence>
<dbReference type="EMBL" id="FQ790324">
    <property type="protein sequence ID" value="CCD50221.1"/>
    <property type="molecule type" value="Genomic_DNA"/>
</dbReference>
<dbReference type="GO" id="GO:0005739">
    <property type="term" value="C:mitochondrion"/>
    <property type="evidence" value="ECO:0007669"/>
    <property type="project" value="UniProtKB-SubCell"/>
</dbReference>
<dbReference type="EC" id="6.3.5.-" evidence="7"/>
<organism evidence="10 11">
    <name type="scientific">Botryotinia fuckeliana (strain T4)</name>
    <name type="common">Noble rot fungus</name>
    <name type="synonym">Botrytis cinerea</name>
    <dbReference type="NCBI Taxonomy" id="999810"/>
    <lineage>
        <taxon>Eukaryota</taxon>
        <taxon>Fungi</taxon>
        <taxon>Dikarya</taxon>
        <taxon>Ascomycota</taxon>
        <taxon>Pezizomycotina</taxon>
        <taxon>Leotiomycetes</taxon>
        <taxon>Helotiales</taxon>
        <taxon>Sclerotiniaceae</taxon>
        <taxon>Botrytis</taxon>
    </lineage>
</organism>
<dbReference type="InterPro" id="IPR017958">
    <property type="entry name" value="Gln-tRNA_amidoTrfase_suB_CS"/>
</dbReference>
<dbReference type="InterPro" id="IPR003789">
    <property type="entry name" value="Asn/Gln_tRNA_amidoTrase-B-like"/>
</dbReference>
<feature type="compositionally biased region" description="Polar residues" evidence="8">
    <location>
        <begin position="50"/>
        <end position="67"/>
    </location>
</feature>
<dbReference type="FunCoup" id="G2YEM3">
    <property type="interactions" value="347"/>
</dbReference>
<sequence>MTRFSPLVLRRYLLGGRINSTGCLRRQVIGGKHLPSIYAARSRTIQELHTNTESAPASTNHGIQNSFKAARKQPKDEGVGRNANPEKLQSLDEWELTVGIEIHAQLNTERKLFSYAAASFNDPPNTHVAYFDVALPGSMPIFQRETLIPAIRGALALNCNIQRTSRFDRKHYFHWDQPAGYQITQYYEPFAKDGYITLYAHDGIAKEDGDEIRIGIKQVQMEQDTAKTISQPGDIHLLDFNRVGLPLIEIISLPQIHHPSTAAAFVRKVQMLLSSVDACVLGMQSGGLRADVNVSVKRRTEEGSGFEYAGVQGLGQRTEIKNLSSFKSIEDAIIAERDRQISVLEEGGVIEGETRGYAIGSTETRRLRGKEGEVDYRYMPDPDLAPVIIDQELTQHLGTTLGVLPDEELAILESEYGVTVKDAIDLVSLNEGGRVEYFRNVVDVLTLLNPHEPQMKLGKWASNWVLHELGALISDYGEDENPLKFTSYGECIISHSQNGHLIHYLNEERITGKTAKKVLKVLFENGQVGGEKSVEDIIEGEQLWLRKMEREEYEELARRICEEEKKTVGEILAGKDGKINFLLGKMMRGDKEGRVQPLVAREVLREVVEGFRDI</sequence>
<dbReference type="PROSITE" id="PS01234">
    <property type="entry name" value="GATB"/>
    <property type="match status" value="1"/>
</dbReference>
<dbReference type="AlphaFoldDB" id="G2YEM3"/>
<dbReference type="InterPro" id="IPR006075">
    <property type="entry name" value="Asn/Gln-tRNA_Trfase_suB/E_cat"/>
</dbReference>
<evidence type="ECO:0000256" key="4">
    <source>
        <dbReference type="ARBA" id="ARBA00022840"/>
    </source>
</evidence>
<evidence type="ECO:0000256" key="8">
    <source>
        <dbReference type="SAM" id="MobiDB-lite"/>
    </source>
</evidence>
<dbReference type="PANTHER" id="PTHR11659">
    <property type="entry name" value="GLUTAMYL-TRNA GLN AMIDOTRANSFERASE SUBUNIT B MITOCHONDRIAL AND PROKARYOTIC PET112-RELATED"/>
    <property type="match status" value="1"/>
</dbReference>
<dbReference type="SUPFAM" id="SSF89095">
    <property type="entry name" value="GatB/YqeY motif"/>
    <property type="match status" value="1"/>
</dbReference>
<reference evidence="11" key="1">
    <citation type="journal article" date="2011" name="PLoS Genet.">
        <title>Genomic analysis of the necrotrophic fungal pathogens Sclerotinia sclerotiorum and Botrytis cinerea.</title>
        <authorList>
            <person name="Amselem J."/>
            <person name="Cuomo C.A."/>
            <person name="van Kan J.A."/>
            <person name="Viaud M."/>
            <person name="Benito E.P."/>
            <person name="Couloux A."/>
            <person name="Coutinho P.M."/>
            <person name="de Vries R.P."/>
            <person name="Dyer P.S."/>
            <person name="Fillinger S."/>
            <person name="Fournier E."/>
            <person name="Gout L."/>
            <person name="Hahn M."/>
            <person name="Kohn L."/>
            <person name="Lapalu N."/>
            <person name="Plummer K.M."/>
            <person name="Pradier J.M."/>
            <person name="Quevillon E."/>
            <person name="Sharon A."/>
            <person name="Simon A."/>
            <person name="ten Have A."/>
            <person name="Tudzynski B."/>
            <person name="Tudzynski P."/>
            <person name="Wincker P."/>
            <person name="Andrew M."/>
            <person name="Anthouard V."/>
            <person name="Beever R.E."/>
            <person name="Beffa R."/>
            <person name="Benoit I."/>
            <person name="Bouzid O."/>
            <person name="Brault B."/>
            <person name="Chen Z."/>
            <person name="Choquer M."/>
            <person name="Collemare J."/>
            <person name="Cotton P."/>
            <person name="Danchin E.G."/>
            <person name="Da Silva C."/>
            <person name="Gautier A."/>
            <person name="Giraud C."/>
            <person name="Giraud T."/>
            <person name="Gonzalez C."/>
            <person name="Grossetete S."/>
            <person name="Guldener U."/>
            <person name="Henrissat B."/>
            <person name="Howlett B.J."/>
            <person name="Kodira C."/>
            <person name="Kretschmer M."/>
            <person name="Lappartient A."/>
            <person name="Leroch M."/>
            <person name="Levis C."/>
            <person name="Mauceli E."/>
            <person name="Neuveglise C."/>
            <person name="Oeser B."/>
            <person name="Pearson M."/>
            <person name="Poulain J."/>
            <person name="Poussereau N."/>
            <person name="Quesneville H."/>
            <person name="Rascle C."/>
            <person name="Schumacher J."/>
            <person name="Segurens B."/>
            <person name="Sexton A."/>
            <person name="Silva E."/>
            <person name="Sirven C."/>
            <person name="Soanes D.M."/>
            <person name="Talbot N.J."/>
            <person name="Templeton M."/>
            <person name="Yandava C."/>
            <person name="Yarden O."/>
            <person name="Zeng Q."/>
            <person name="Rollins J.A."/>
            <person name="Lebrun M.H."/>
            <person name="Dickman M."/>
        </authorList>
    </citation>
    <scope>NUCLEOTIDE SEQUENCE [LARGE SCALE GENOMIC DNA]</scope>
    <source>
        <strain evidence="11">T4</strain>
    </source>
</reference>
<keyword evidence="5 7" id="KW-0648">Protein biosynthesis</keyword>
<protein>
    <recommendedName>
        <fullName evidence="7">Glutamyl-tRNA(Gln) amidotransferase subunit B, mitochondrial</fullName>
        <shortName evidence="7">Glu-AdT subunit B</shortName>
        <ecNumber evidence="7">6.3.5.-</ecNumber>
    </recommendedName>
</protein>
<dbReference type="SMART" id="SM00845">
    <property type="entry name" value="GatB_Yqey"/>
    <property type="match status" value="1"/>
</dbReference>
<evidence type="ECO:0000313" key="11">
    <source>
        <dbReference type="Proteomes" id="UP000008177"/>
    </source>
</evidence>
<dbReference type="OrthoDB" id="1722066at2759"/>
<dbReference type="InParanoid" id="G2YEM3"/>
<dbReference type="GO" id="GO:0016740">
    <property type="term" value="F:transferase activity"/>
    <property type="evidence" value="ECO:0007669"/>
    <property type="project" value="UniProtKB-KW"/>
</dbReference>
<dbReference type="STRING" id="999810.G2YEM3"/>
<feature type="domain" description="Asn/Gln amidotransferase" evidence="9">
    <location>
        <begin position="436"/>
        <end position="608"/>
    </location>
</feature>
<dbReference type="PANTHER" id="PTHR11659:SF0">
    <property type="entry name" value="GLUTAMYL-TRNA(GLN) AMIDOTRANSFERASE SUBUNIT B, MITOCHONDRIAL"/>
    <property type="match status" value="1"/>
</dbReference>
<dbReference type="InterPro" id="IPR014746">
    <property type="entry name" value="Gln_synth/guanido_kin_cat_dom"/>
</dbReference>
<dbReference type="GO" id="GO:0032543">
    <property type="term" value="P:mitochondrial translation"/>
    <property type="evidence" value="ECO:0007669"/>
    <property type="project" value="UniProtKB-UniRule"/>
</dbReference>
<dbReference type="HAMAP" id="MF_00121">
    <property type="entry name" value="GatB"/>
    <property type="match status" value="1"/>
</dbReference>
<feature type="region of interest" description="Disordered" evidence="8">
    <location>
        <begin position="50"/>
        <end position="84"/>
    </location>
</feature>
<gene>
    <name evidence="10" type="ORF">BofuT4_P091800.1</name>
</gene>
<dbReference type="InterPro" id="IPR023168">
    <property type="entry name" value="GatB_Yqey_C_2"/>
</dbReference>
<evidence type="ECO:0000256" key="2">
    <source>
        <dbReference type="ARBA" id="ARBA00022598"/>
    </source>
</evidence>
<dbReference type="Gene3D" id="1.10.10.410">
    <property type="match status" value="1"/>
</dbReference>
<dbReference type="Proteomes" id="UP000008177">
    <property type="component" value="Unplaced contigs"/>
</dbReference>
<evidence type="ECO:0000256" key="1">
    <source>
        <dbReference type="ARBA" id="ARBA00005306"/>
    </source>
</evidence>
<dbReference type="InterPro" id="IPR018027">
    <property type="entry name" value="Asn/Gln_amidotransferase"/>
</dbReference>
<dbReference type="Pfam" id="PF02637">
    <property type="entry name" value="GatB_Yqey"/>
    <property type="match status" value="1"/>
</dbReference>
<evidence type="ECO:0000256" key="3">
    <source>
        <dbReference type="ARBA" id="ARBA00022741"/>
    </source>
</evidence>
<evidence type="ECO:0000313" key="10">
    <source>
        <dbReference type="EMBL" id="CCD50221.1"/>
    </source>
</evidence>
<proteinExistence type="inferred from homology"/>
<keyword evidence="3 7" id="KW-0547">Nucleotide-binding</keyword>
<comment type="subunit">
    <text evidence="7">Subunit of the heterotrimeric GatCAB amidotransferase (AdT) complex, composed of A, B and C subunits.</text>
</comment>
<evidence type="ECO:0000256" key="6">
    <source>
        <dbReference type="ARBA" id="ARBA00047913"/>
    </source>
</evidence>
<evidence type="ECO:0000256" key="7">
    <source>
        <dbReference type="HAMAP-Rule" id="MF_03147"/>
    </source>
</evidence>
<dbReference type="GO" id="GO:0030956">
    <property type="term" value="C:glutamyl-tRNA(Gln) amidotransferase complex"/>
    <property type="evidence" value="ECO:0007669"/>
    <property type="project" value="UniProtKB-UniRule"/>
</dbReference>
<evidence type="ECO:0000259" key="9">
    <source>
        <dbReference type="SMART" id="SM00845"/>
    </source>
</evidence>
<dbReference type="Pfam" id="PF02934">
    <property type="entry name" value="GatB_N"/>
    <property type="match status" value="1"/>
</dbReference>
<keyword evidence="10" id="KW-0808">Transferase</keyword>
<keyword evidence="7" id="KW-0496">Mitochondrion</keyword>
<dbReference type="HOGENOM" id="CLU_019240_4_1_1"/>
<comment type="function">
    <text evidence="7">Allows the formation of correctly charged Gln-tRNA(Gln) through the transamidation of misacylated Glu-tRNA(Gln) in the mitochondria. The reaction takes place in the presence of glutamine and ATP through an activated gamma-phospho-Glu-tRNA(Gln).</text>
</comment>
<dbReference type="SUPFAM" id="SSF55931">
    <property type="entry name" value="Glutamine synthetase/guanido kinase"/>
    <property type="match status" value="1"/>
</dbReference>
<dbReference type="InterPro" id="IPR017959">
    <property type="entry name" value="Asn/Gln-tRNA_amidoTrfase_suB/E"/>
</dbReference>
<dbReference type="NCBIfam" id="TIGR00133">
    <property type="entry name" value="gatB"/>
    <property type="match status" value="1"/>
</dbReference>
<keyword evidence="2 7" id="KW-0436">Ligase</keyword>
<keyword evidence="4 7" id="KW-0067">ATP-binding</keyword>
<comment type="catalytic activity">
    <reaction evidence="6 7">
        <text>L-glutamyl-tRNA(Gln) + L-glutamine + ATP + H2O = L-glutaminyl-tRNA(Gln) + L-glutamate + ADP + phosphate + H(+)</text>
        <dbReference type="Rhea" id="RHEA:17521"/>
        <dbReference type="Rhea" id="RHEA-COMP:9681"/>
        <dbReference type="Rhea" id="RHEA-COMP:9684"/>
        <dbReference type="ChEBI" id="CHEBI:15377"/>
        <dbReference type="ChEBI" id="CHEBI:15378"/>
        <dbReference type="ChEBI" id="CHEBI:29985"/>
        <dbReference type="ChEBI" id="CHEBI:30616"/>
        <dbReference type="ChEBI" id="CHEBI:43474"/>
        <dbReference type="ChEBI" id="CHEBI:58359"/>
        <dbReference type="ChEBI" id="CHEBI:78520"/>
        <dbReference type="ChEBI" id="CHEBI:78521"/>
        <dbReference type="ChEBI" id="CHEBI:456216"/>
    </reaction>
</comment>
<dbReference type="eggNOG" id="KOG2438">
    <property type="taxonomic scope" value="Eukaryota"/>
</dbReference>
<dbReference type="GO" id="GO:0050567">
    <property type="term" value="F:glutaminyl-tRNA synthase (glutamine-hydrolyzing) activity"/>
    <property type="evidence" value="ECO:0007669"/>
    <property type="project" value="UniProtKB-UniRule"/>
</dbReference>
<name>G2YEM3_BOTF4</name>
<dbReference type="NCBIfam" id="NF004012">
    <property type="entry name" value="PRK05477.1-2"/>
    <property type="match status" value="1"/>
</dbReference>
<dbReference type="InterPro" id="IPR004413">
    <property type="entry name" value="GatB"/>
</dbReference>
<comment type="similarity">
    <text evidence="1 7">Belongs to the GatB/GatE family. GatB subfamily.</text>
</comment>
<accession>G2YEM3</accession>